<name>A0A2M7K936_9BACT</name>
<proteinExistence type="predicted"/>
<evidence type="ECO:0000256" key="2">
    <source>
        <dbReference type="ARBA" id="ARBA00022741"/>
    </source>
</evidence>
<dbReference type="PANTHER" id="PTHR12755:SF3">
    <property type="entry name" value="POLYNUCLEOTIDE 5'-HYDROXYL-KINASE NOL9"/>
    <property type="match status" value="1"/>
</dbReference>
<sequence length="370" mass="42209">MRWKMKQQDLIEEYFIPGDWLEIANQILKGRGVVLVLGATDTGKSICSLLFANFWAKHGRKVGIVDVDMGQSDLGPPTTMGMVVINKPIKSLGEVSADILYFLGSTSPLDYFLPTVCGTKKLIDEGKKREAEIIIVDTTGLVKGALGRTLKENMIDIVSPCHIIALQRKDELEHILKFFVLNEDVFIHRLSPCTEVRRKTYFQRREAREEKYREYFKQASSLKIDLDHLNIRGSYYYSGIALDEEDLSFLEKTLMTEVIYGEKISEGIFIITKEKLLDKFSGFFQIKKKFNAEEVIITEEDKFKNLLVSLDDRRGFVVSLGIIQEFDFKRKIFTIYTPLKDVSTVFSVKFGAIKIDLDGKELGKISPGEI</sequence>
<dbReference type="Gene3D" id="3.40.50.300">
    <property type="entry name" value="P-loop containing nucleotide triphosphate hydrolases"/>
    <property type="match status" value="1"/>
</dbReference>
<dbReference type="InterPro" id="IPR045116">
    <property type="entry name" value="Clp1/Grc3"/>
</dbReference>
<dbReference type="GO" id="GO:0006396">
    <property type="term" value="P:RNA processing"/>
    <property type="evidence" value="ECO:0007669"/>
    <property type="project" value="InterPro"/>
</dbReference>
<keyword evidence="2" id="KW-0547">Nucleotide-binding</keyword>
<evidence type="ECO:0000313" key="7">
    <source>
        <dbReference type="Proteomes" id="UP000231493"/>
    </source>
</evidence>
<dbReference type="EMBL" id="PFIP01000056">
    <property type="protein sequence ID" value="PIX34651.1"/>
    <property type="molecule type" value="Genomic_DNA"/>
</dbReference>
<dbReference type="Pfam" id="PF16575">
    <property type="entry name" value="CLP1_P"/>
    <property type="match status" value="1"/>
</dbReference>
<dbReference type="PANTHER" id="PTHR12755">
    <property type="entry name" value="CLEAVAGE/POLYADENYLATION FACTOR IA SUBUNIT CLP1P"/>
    <property type="match status" value="1"/>
</dbReference>
<evidence type="ECO:0000313" key="6">
    <source>
        <dbReference type="EMBL" id="PIX34651.1"/>
    </source>
</evidence>
<dbReference type="Proteomes" id="UP000231493">
    <property type="component" value="Unassembled WGS sequence"/>
</dbReference>
<evidence type="ECO:0000256" key="3">
    <source>
        <dbReference type="ARBA" id="ARBA00022777"/>
    </source>
</evidence>
<reference evidence="7" key="1">
    <citation type="submission" date="2017-09" db="EMBL/GenBank/DDBJ databases">
        <title>Depth-based differentiation of microbial function through sediment-hosted aquifers and enrichment of novel symbionts in the deep terrestrial subsurface.</title>
        <authorList>
            <person name="Probst A.J."/>
            <person name="Ladd B."/>
            <person name="Jarett J.K."/>
            <person name="Geller-Mcgrath D.E."/>
            <person name="Sieber C.M."/>
            <person name="Emerson J.B."/>
            <person name="Anantharaman K."/>
            <person name="Thomas B.C."/>
            <person name="Malmstrom R."/>
            <person name="Stieglmeier M."/>
            <person name="Klingl A."/>
            <person name="Woyke T."/>
            <person name="Ryan C.M."/>
            <person name="Banfield J.F."/>
        </authorList>
    </citation>
    <scope>NUCLEOTIDE SEQUENCE [LARGE SCALE GENOMIC DNA]</scope>
</reference>
<organism evidence="6 7">
    <name type="scientific">Candidatus Infernicultor aquiphilus</name>
    <dbReference type="NCBI Taxonomy" id="1805029"/>
    <lineage>
        <taxon>Bacteria</taxon>
        <taxon>Pseudomonadati</taxon>
        <taxon>Atribacterota</taxon>
        <taxon>Candidatus Phoenicimicrobiia</taxon>
        <taxon>Candidatus Pheonicimicrobiales</taxon>
        <taxon>Candidatus Phoenicimicrobiaceae</taxon>
        <taxon>Candidatus Infernicultor</taxon>
    </lineage>
</organism>
<feature type="domain" description="Clp1 P-loop" evidence="5">
    <location>
        <begin position="38"/>
        <end position="218"/>
    </location>
</feature>
<comment type="caution">
    <text evidence="6">The sequence shown here is derived from an EMBL/GenBank/DDBJ whole genome shotgun (WGS) entry which is preliminary data.</text>
</comment>
<dbReference type="InterPro" id="IPR027417">
    <property type="entry name" value="P-loop_NTPase"/>
</dbReference>
<dbReference type="AlphaFoldDB" id="A0A2M7K936"/>
<protein>
    <recommendedName>
        <fullName evidence="5">Clp1 P-loop domain-containing protein</fullName>
    </recommendedName>
</protein>
<gene>
    <name evidence="6" type="ORF">COZ58_03195</name>
</gene>
<evidence type="ECO:0000256" key="1">
    <source>
        <dbReference type="ARBA" id="ARBA00022679"/>
    </source>
</evidence>
<dbReference type="InterPro" id="IPR032319">
    <property type="entry name" value="CLP1_P"/>
</dbReference>
<dbReference type="GO" id="GO:0051731">
    <property type="term" value="F:polynucleotide 5'-hydroxyl-kinase activity"/>
    <property type="evidence" value="ECO:0007669"/>
    <property type="project" value="InterPro"/>
</dbReference>
<accession>A0A2M7K936</accession>
<evidence type="ECO:0000256" key="4">
    <source>
        <dbReference type="ARBA" id="ARBA00022840"/>
    </source>
</evidence>
<keyword evidence="3" id="KW-0418">Kinase</keyword>
<dbReference type="GO" id="GO:0005524">
    <property type="term" value="F:ATP binding"/>
    <property type="evidence" value="ECO:0007669"/>
    <property type="project" value="UniProtKB-KW"/>
</dbReference>
<keyword evidence="1" id="KW-0808">Transferase</keyword>
<dbReference type="SUPFAM" id="SSF52540">
    <property type="entry name" value="P-loop containing nucleoside triphosphate hydrolases"/>
    <property type="match status" value="1"/>
</dbReference>
<evidence type="ECO:0000259" key="5">
    <source>
        <dbReference type="Pfam" id="PF16575"/>
    </source>
</evidence>
<keyword evidence="4" id="KW-0067">ATP-binding</keyword>